<protein>
    <recommendedName>
        <fullName evidence="5">Aminotransferase class I/classII large domain-containing protein</fullName>
    </recommendedName>
</protein>
<keyword evidence="7" id="KW-1185">Reference proteome</keyword>
<feature type="compositionally biased region" description="Gly residues" evidence="4">
    <location>
        <begin position="337"/>
        <end position="346"/>
    </location>
</feature>
<sequence>MQQHATRLVEIALERAHLARHHRPRRLGHGRELAAQLGQGLGVGVIHRQAQGLGIRFADQPCTAGRIQHHQGHQAVDQRPADEVAAAAQRAGGSVGEGGRAHHGPQSRARGRQRRVLLHVHHRTHITRQLGVAAGGVGTAEGVDAVEVGLRPADLQRQRFGDVHRSLAELGAQQARHPLRERRLLGRAAVAADPLRGAEQPQQAVVLRHRLTGALERHQRQRAAARQQRVLQQEAALEQPRALTADELQPRAVWQRLGAQRQHHATRLRGAGGQQPLDRRLQACQRLRRGGGAGLGPHDRDQRLDTARSGQLERRLRGLERVARRPVQRQGPKPDLGGPGQPGGQCEGSKQQETAHRQHGQLGRASMPTRQNCGWQGRPACAQSAPTTPTNLFLGAFMDDLLEPAAPEAATMAAAGDAATSDGAELRGSSFDYLTQPGTDLAAKAQAFHAWAQTRVRRGVFPYAKRLGGRPGATAELTLLDGQRHAGLNFSSQEYLSLARHPQVCAAAQAAMERYGVHSAGSTALAGNVEETVALEQELGALLRTPEVLLFPTGWAAGFGAIKGLVRESDHIIIDQLAHNCLHEGARAATPNIHLHRHLDVDHAERLLKRVRQRDPHNGILVVTEGCFSMDADAPDIARLQALARAHGALLMVDVAHDLGSLGAGGGGQLELQGLLGQVDLVMGSFSKTFASNGGFVASHDPAIKEYLRFYAAPNTFSNALSPVQVAVVRACLKLVRSEEGAQRRGQLMQAILALRGALTAQGITVLGQPSPIVPVMLGPDALARIACREMAQAGLLANLVEYPAVSLNSARLRMQVMADHTPALARTAAGIVAESLSRARVLTSLS</sequence>
<comment type="cofactor">
    <cofactor evidence="1">
        <name>pyridoxal 5'-phosphate</name>
        <dbReference type="ChEBI" id="CHEBI:597326"/>
    </cofactor>
</comment>
<dbReference type="PANTHER" id="PTHR13693">
    <property type="entry name" value="CLASS II AMINOTRANSFERASE/8-AMINO-7-OXONONANOATE SYNTHASE"/>
    <property type="match status" value="1"/>
</dbReference>
<dbReference type="EMBL" id="NISI01000006">
    <property type="protein sequence ID" value="OWR03120.1"/>
    <property type="molecule type" value="Genomic_DNA"/>
</dbReference>
<evidence type="ECO:0000313" key="6">
    <source>
        <dbReference type="EMBL" id="OWR03120.1"/>
    </source>
</evidence>
<evidence type="ECO:0000259" key="5">
    <source>
        <dbReference type="Pfam" id="PF00155"/>
    </source>
</evidence>
<dbReference type="SUPFAM" id="SSF53383">
    <property type="entry name" value="PLP-dependent transferases"/>
    <property type="match status" value="1"/>
</dbReference>
<feature type="domain" description="Aminotransferase class I/classII large" evidence="5">
    <location>
        <begin position="488"/>
        <end position="830"/>
    </location>
</feature>
<dbReference type="Pfam" id="PF00155">
    <property type="entry name" value="Aminotran_1_2"/>
    <property type="match status" value="1"/>
</dbReference>
<dbReference type="GO" id="GO:0016740">
    <property type="term" value="F:transferase activity"/>
    <property type="evidence" value="ECO:0007669"/>
    <property type="project" value="UniProtKB-KW"/>
</dbReference>
<feature type="region of interest" description="Disordered" evidence="4">
    <location>
        <begin position="289"/>
        <end position="381"/>
    </location>
</feature>
<evidence type="ECO:0000256" key="4">
    <source>
        <dbReference type="SAM" id="MobiDB-lite"/>
    </source>
</evidence>
<evidence type="ECO:0000313" key="7">
    <source>
        <dbReference type="Proteomes" id="UP000197446"/>
    </source>
</evidence>
<proteinExistence type="predicted"/>
<dbReference type="GO" id="GO:0030170">
    <property type="term" value="F:pyridoxal phosphate binding"/>
    <property type="evidence" value="ECO:0007669"/>
    <property type="project" value="InterPro"/>
</dbReference>
<dbReference type="InterPro" id="IPR015421">
    <property type="entry name" value="PyrdxlP-dep_Trfase_major"/>
</dbReference>
<evidence type="ECO:0000256" key="2">
    <source>
        <dbReference type="ARBA" id="ARBA00022679"/>
    </source>
</evidence>
<evidence type="ECO:0000256" key="3">
    <source>
        <dbReference type="SAM" id="Coils"/>
    </source>
</evidence>
<evidence type="ECO:0000256" key="1">
    <source>
        <dbReference type="ARBA" id="ARBA00001933"/>
    </source>
</evidence>
<organism evidence="6 7">
    <name type="scientific">Roseateles puraquae</name>
    <dbReference type="NCBI Taxonomy" id="431059"/>
    <lineage>
        <taxon>Bacteria</taxon>
        <taxon>Pseudomonadati</taxon>
        <taxon>Pseudomonadota</taxon>
        <taxon>Betaproteobacteria</taxon>
        <taxon>Burkholderiales</taxon>
        <taxon>Sphaerotilaceae</taxon>
        <taxon>Roseateles</taxon>
    </lineage>
</organism>
<dbReference type="InterPro" id="IPR004839">
    <property type="entry name" value="Aminotransferase_I/II_large"/>
</dbReference>
<feature type="coiled-coil region" evidence="3">
    <location>
        <begin position="208"/>
        <end position="235"/>
    </location>
</feature>
<accession>A0A254N5V6</accession>
<gene>
    <name evidence="6" type="ORF">CDO81_16275</name>
</gene>
<feature type="compositionally biased region" description="Basic and acidic residues" evidence="4">
    <location>
        <begin position="297"/>
        <end position="323"/>
    </location>
</feature>
<reference evidence="6 7" key="1">
    <citation type="journal article" date="2007" name="Int. J. Syst. Evol. Microbiol.">
        <title>Description of Pelomonas aquatica sp. nov. and Pelomonas puraquae sp. nov., isolated from industrial and haemodialysis water.</title>
        <authorList>
            <person name="Gomila M."/>
            <person name="Bowien B."/>
            <person name="Falsen E."/>
            <person name="Moore E.R."/>
            <person name="Lalucat J."/>
        </authorList>
    </citation>
    <scope>NUCLEOTIDE SEQUENCE [LARGE SCALE GENOMIC DNA]</scope>
    <source>
        <strain evidence="6 7">CCUG 52769</strain>
    </source>
</reference>
<dbReference type="InterPro" id="IPR015424">
    <property type="entry name" value="PyrdxlP-dep_Trfase"/>
</dbReference>
<dbReference type="InterPro" id="IPR050087">
    <property type="entry name" value="AON_synthase_class-II"/>
</dbReference>
<feature type="compositionally biased region" description="Basic residues" evidence="4">
    <location>
        <begin position="101"/>
        <end position="112"/>
    </location>
</feature>
<dbReference type="Gene3D" id="3.90.1150.10">
    <property type="entry name" value="Aspartate Aminotransferase, domain 1"/>
    <property type="match status" value="1"/>
</dbReference>
<dbReference type="Gene3D" id="3.40.640.10">
    <property type="entry name" value="Type I PLP-dependent aspartate aminotransferase-like (Major domain)"/>
    <property type="match status" value="1"/>
</dbReference>
<comment type="caution">
    <text evidence="6">The sequence shown here is derived from an EMBL/GenBank/DDBJ whole genome shotgun (WGS) entry which is preliminary data.</text>
</comment>
<dbReference type="AlphaFoldDB" id="A0A254N5V6"/>
<dbReference type="InterPro" id="IPR015422">
    <property type="entry name" value="PyrdxlP-dep_Trfase_small"/>
</dbReference>
<dbReference type="Proteomes" id="UP000197446">
    <property type="component" value="Unassembled WGS sequence"/>
</dbReference>
<keyword evidence="2" id="KW-0808">Transferase</keyword>
<keyword evidence="3" id="KW-0175">Coiled coil</keyword>
<name>A0A254N5V6_9BURK</name>
<dbReference type="PANTHER" id="PTHR13693:SF103">
    <property type="entry name" value="AMINOTRANSFERASE CLASS I_CLASSII DOMAIN-CONTAINING PROTEIN"/>
    <property type="match status" value="1"/>
</dbReference>
<feature type="region of interest" description="Disordered" evidence="4">
    <location>
        <begin position="82"/>
        <end position="112"/>
    </location>
</feature>